<feature type="region of interest" description="Disordered" evidence="1">
    <location>
        <begin position="90"/>
        <end position="147"/>
    </location>
</feature>
<feature type="region of interest" description="Disordered" evidence="1">
    <location>
        <begin position="223"/>
        <end position="247"/>
    </location>
</feature>
<feature type="chain" id="PRO_5021980136" evidence="2">
    <location>
        <begin position="19"/>
        <end position="596"/>
    </location>
</feature>
<protein>
    <submittedName>
        <fullName evidence="3">Uncharacterized protein</fullName>
    </submittedName>
</protein>
<name>A0A518KCD9_9BACT</name>
<evidence type="ECO:0000256" key="2">
    <source>
        <dbReference type="SAM" id="SignalP"/>
    </source>
</evidence>
<keyword evidence="2" id="KW-0732">Signal</keyword>
<sequence length="596" mass="61873" precursor="true">MVLIAAPAGEAAAAPAVAATPVVAVMSDTLETTEAPAEAFAAPPPLPDPVVEPASAAALPWMIVTAASGVALAGVAAIAFFLWPGAETPDTPPQTVAANEQPTTAEPTPPSASKPAAEPTPEPELTPEEVAANESPAGGTAVDDLPVEPTEPVDEALLALPPDAVADDAAEDDGDNDENGVERVALASTAPVEEAPPVEETPSEIDPLSIDFNEVEIVLRKGHGAAPATAPADEPSKPTTRKPTEPSLDDELAAVAQHAGVYVRRGPTNEANGPFTGSSLTALTYAVPSVNLRDIPLDEALRVVGDVAGVPITIDPVALRLAGVSAAKPIDLVGEGVTLAELLETSLQPLRLGFDAEGSSVTVVRIDADKPRTIQHPVADLVEADEAEMVALLRRLGKLPADSQFSDGKLGVTASLATQYGLVVLCERLRIVRGLPLKTKYPRSLLSAEPSLATLAPVLDRRTTFSFVEPTPLTEVFCHWRRVTGLSILVDWRALADIGYGPRSTVECSVTNRPFGVALDGVLGGLGLTWGAVDGRTLWLTTSDAARQPETIEFYPPGTTAPADVIAEVDPASGHVFVRAAVIEQRGISEDLAQQK</sequence>
<keyword evidence="4" id="KW-1185">Reference proteome</keyword>
<dbReference type="Proteomes" id="UP000316426">
    <property type="component" value="Chromosome"/>
</dbReference>
<feature type="compositionally biased region" description="Low complexity" evidence="1">
    <location>
        <begin position="97"/>
        <end position="106"/>
    </location>
</feature>
<feature type="signal peptide" evidence="2">
    <location>
        <begin position="1"/>
        <end position="18"/>
    </location>
</feature>
<organism evidence="3 4">
    <name type="scientific">Botrimarina mediterranea</name>
    <dbReference type="NCBI Taxonomy" id="2528022"/>
    <lineage>
        <taxon>Bacteria</taxon>
        <taxon>Pseudomonadati</taxon>
        <taxon>Planctomycetota</taxon>
        <taxon>Planctomycetia</taxon>
        <taxon>Pirellulales</taxon>
        <taxon>Lacipirellulaceae</taxon>
        <taxon>Botrimarina</taxon>
    </lineage>
</organism>
<evidence type="ECO:0000313" key="4">
    <source>
        <dbReference type="Proteomes" id="UP000316426"/>
    </source>
</evidence>
<accession>A0A518KCD9</accession>
<dbReference type="KEGG" id="bmei:Spa11_36740"/>
<gene>
    <name evidence="3" type="ORF">Spa11_36740</name>
</gene>
<evidence type="ECO:0000256" key="1">
    <source>
        <dbReference type="SAM" id="MobiDB-lite"/>
    </source>
</evidence>
<proteinExistence type="predicted"/>
<dbReference type="EMBL" id="CP036349">
    <property type="protein sequence ID" value="QDV75457.1"/>
    <property type="molecule type" value="Genomic_DNA"/>
</dbReference>
<feature type="compositionally biased region" description="Pro residues" evidence="1">
    <location>
        <begin position="107"/>
        <end position="124"/>
    </location>
</feature>
<evidence type="ECO:0000313" key="3">
    <source>
        <dbReference type="EMBL" id="QDV75457.1"/>
    </source>
</evidence>
<reference evidence="3 4" key="1">
    <citation type="submission" date="2019-02" db="EMBL/GenBank/DDBJ databases">
        <title>Deep-cultivation of Planctomycetes and their phenomic and genomic characterization uncovers novel biology.</title>
        <authorList>
            <person name="Wiegand S."/>
            <person name="Jogler M."/>
            <person name="Boedeker C."/>
            <person name="Pinto D."/>
            <person name="Vollmers J."/>
            <person name="Rivas-Marin E."/>
            <person name="Kohn T."/>
            <person name="Peeters S.H."/>
            <person name="Heuer A."/>
            <person name="Rast P."/>
            <person name="Oberbeckmann S."/>
            <person name="Bunk B."/>
            <person name="Jeske O."/>
            <person name="Meyerdierks A."/>
            <person name="Storesund J.E."/>
            <person name="Kallscheuer N."/>
            <person name="Luecker S."/>
            <person name="Lage O.M."/>
            <person name="Pohl T."/>
            <person name="Merkel B.J."/>
            <person name="Hornburger P."/>
            <person name="Mueller R.-W."/>
            <person name="Bruemmer F."/>
            <person name="Labrenz M."/>
            <person name="Spormann A.M."/>
            <person name="Op den Camp H."/>
            <person name="Overmann J."/>
            <person name="Amann R."/>
            <person name="Jetten M.S.M."/>
            <person name="Mascher T."/>
            <person name="Medema M.H."/>
            <person name="Devos D.P."/>
            <person name="Kaster A.-K."/>
            <person name="Ovreas L."/>
            <person name="Rohde M."/>
            <person name="Galperin M.Y."/>
            <person name="Jogler C."/>
        </authorList>
    </citation>
    <scope>NUCLEOTIDE SEQUENCE [LARGE SCALE GENOMIC DNA]</scope>
    <source>
        <strain evidence="3 4">Spa11</strain>
    </source>
</reference>
<dbReference type="AlphaFoldDB" id="A0A518KCD9"/>